<dbReference type="Proteomes" id="UP001165343">
    <property type="component" value="Unassembled WGS sequence"/>
</dbReference>
<proteinExistence type="predicted"/>
<feature type="compositionally biased region" description="Pro residues" evidence="1">
    <location>
        <begin position="53"/>
        <end position="74"/>
    </location>
</feature>
<accession>A0ABT0RCW4</accession>
<protein>
    <submittedName>
        <fullName evidence="3">WD40 repeat domain-containing protein</fullName>
    </submittedName>
</protein>
<evidence type="ECO:0000256" key="1">
    <source>
        <dbReference type="SAM" id="MobiDB-lite"/>
    </source>
</evidence>
<dbReference type="Gene3D" id="2.130.10.10">
    <property type="entry name" value="YVTN repeat-like/Quinoprotein amine dehydrogenase"/>
    <property type="match status" value="1"/>
</dbReference>
<sequence>MGVEWSNGRRLARCKLALLLAGSSSALAAQTPSKQPPPPPPTDTTTQIEKPDAVPPTPEGQPPSEPVTPAPTKPNAPEQTSPEHVPQDASGFHLSTLETDNLSLLYIDPVQTYLAPYLGRAFENALAFHEKQFHWKPWSRTTILLKDFSDYGNAAALASPSNMVLLDVAPLSLSMETFSPGERFFTLTNHELAHVAAIDVWNSRDAFWRRFLGGKPVPLQKHPESILYNFLTSPRNLTPRWYMEGSAVFFETWMAGGLGRAQGGYDEMVWRAKIRDDLRIFSPLGLESEGTQVDFQVGANSYLYGTRFFSYLALTYGVDRTVEWLRRSEDSKAYYAAQFKHVFGRPLDDVWNDWIGFERKFQQDNLAALAKYPLTDVKHLSPHGLGSMSRGFIDDKTNSLIAAFRYPGRIGFLGKMDLSNGKVTPLTDLDGMMLYKVTSVAYDPAARTAFYTNQNYAFRDIYAIDVDTGKKRQLLHDARIGDLAFNQVDKSLWGIRHQNGYVTLVRIPAPYSSFNQLKTFHYGEIVFDLDVSPDGELVSASYSTIDGKQSVKVWKRSDLEQGNADEPVATLSLPTSVPENFTFTPDSKALLGNSYYTGVSNVFRFDIASGKYDVLTNASTGFFRPQLRPDGSLFVYDYAGDGFNPSIIQPQVREDLANVRFLGSEVVKARPELKEWGVGSPAKIPLDQMITQRGSYIPIQRMRFDAHYPMVSGYGRSPAFGYYIHVADPLQFRQLSVNAAVSPFDKVDGSERFHFDVEYQTPNWKLTYWHNLSDIYDLAGPVLRSRKGDAFIASYTKPLIYDPPRQLDVFGSASIFFGLDQLPGAQNIASPKNLRSFEMGLRYTNTTKALGGVDHEKGFAARIVAAGDEAEGHVFPRLYGGFDLGTALPWSNSSAWLYASAGTVGGRRHLNPLAAYYFGAFRNNYVDNRPEKRYREMESFPGFEIDELALRHFGRVTGEVNLPPIRFAELGTPSFYLSHIRPAAFVGVMAAQNQDGTKHTYSDVGAQFDLNFTVALRLPMVLSFGAAAGFEDGHYRKTEWLASLKIM</sequence>
<dbReference type="InterPro" id="IPR015943">
    <property type="entry name" value="WD40/YVTN_repeat-like_dom_sf"/>
</dbReference>
<evidence type="ECO:0000256" key="2">
    <source>
        <dbReference type="SAM" id="SignalP"/>
    </source>
</evidence>
<feature type="signal peptide" evidence="2">
    <location>
        <begin position="1"/>
        <end position="28"/>
    </location>
</feature>
<feature type="chain" id="PRO_5046900043" evidence="2">
    <location>
        <begin position="29"/>
        <end position="1047"/>
    </location>
</feature>
<evidence type="ECO:0000313" key="3">
    <source>
        <dbReference type="EMBL" id="MCL6678100.1"/>
    </source>
</evidence>
<keyword evidence="4" id="KW-1185">Reference proteome</keyword>
<gene>
    <name evidence="3" type="ORF">LZ519_02025</name>
</gene>
<reference evidence="3" key="1">
    <citation type="submission" date="2022-05" db="EMBL/GenBank/DDBJ databases">
        <authorList>
            <person name="Jo J.-H."/>
            <person name="Im W.-T."/>
        </authorList>
    </citation>
    <scope>NUCLEOTIDE SEQUENCE</scope>
    <source>
        <strain evidence="3">RG327</strain>
    </source>
</reference>
<dbReference type="SUPFAM" id="SSF82171">
    <property type="entry name" value="DPP6 N-terminal domain-like"/>
    <property type="match status" value="1"/>
</dbReference>
<name>A0ABT0RCW4_9SPHN</name>
<dbReference type="RefSeq" id="WP_249867072.1">
    <property type="nucleotide sequence ID" value="NZ_JAMGBC010000001.1"/>
</dbReference>
<feature type="region of interest" description="Disordered" evidence="1">
    <location>
        <begin position="26"/>
        <end position="89"/>
    </location>
</feature>
<dbReference type="EMBL" id="JAMGBC010000001">
    <property type="protein sequence ID" value="MCL6678100.1"/>
    <property type="molecule type" value="Genomic_DNA"/>
</dbReference>
<organism evidence="3 4">
    <name type="scientific">Sphingomonas anseongensis</name>
    <dbReference type="NCBI Taxonomy" id="2908207"/>
    <lineage>
        <taxon>Bacteria</taxon>
        <taxon>Pseudomonadati</taxon>
        <taxon>Pseudomonadota</taxon>
        <taxon>Alphaproteobacteria</taxon>
        <taxon>Sphingomonadales</taxon>
        <taxon>Sphingomonadaceae</taxon>
        <taxon>Sphingomonas</taxon>
    </lineage>
</organism>
<evidence type="ECO:0000313" key="4">
    <source>
        <dbReference type="Proteomes" id="UP001165343"/>
    </source>
</evidence>
<keyword evidence="2" id="KW-0732">Signal</keyword>
<comment type="caution">
    <text evidence="3">The sequence shown here is derived from an EMBL/GenBank/DDBJ whole genome shotgun (WGS) entry which is preliminary data.</text>
</comment>